<keyword evidence="5" id="KW-0547">Nucleotide-binding</keyword>
<name>A0A956LZH4_UNCEI</name>
<dbReference type="SUPFAM" id="SSF47384">
    <property type="entry name" value="Homodimeric domain of signal transducing histidine kinase"/>
    <property type="match status" value="1"/>
</dbReference>
<keyword evidence="4" id="KW-0808">Transferase</keyword>
<dbReference type="Proteomes" id="UP000697710">
    <property type="component" value="Unassembled WGS sequence"/>
</dbReference>
<evidence type="ECO:0000256" key="5">
    <source>
        <dbReference type="ARBA" id="ARBA00022741"/>
    </source>
</evidence>
<dbReference type="EC" id="2.7.13.3" evidence="2"/>
<dbReference type="CDD" id="cd00082">
    <property type="entry name" value="HisKA"/>
    <property type="match status" value="1"/>
</dbReference>
<evidence type="ECO:0000256" key="2">
    <source>
        <dbReference type="ARBA" id="ARBA00012438"/>
    </source>
</evidence>
<evidence type="ECO:0000256" key="3">
    <source>
        <dbReference type="ARBA" id="ARBA00022553"/>
    </source>
</evidence>
<dbReference type="Pfam" id="PF00512">
    <property type="entry name" value="HisKA"/>
    <property type="match status" value="1"/>
</dbReference>
<reference evidence="10" key="2">
    <citation type="journal article" date="2021" name="Microbiome">
        <title>Successional dynamics and alternative stable states in a saline activated sludge microbial community over 9 years.</title>
        <authorList>
            <person name="Wang Y."/>
            <person name="Ye J."/>
            <person name="Ju F."/>
            <person name="Liu L."/>
            <person name="Boyd J.A."/>
            <person name="Deng Y."/>
            <person name="Parks D.H."/>
            <person name="Jiang X."/>
            <person name="Yin X."/>
            <person name="Woodcroft B.J."/>
            <person name="Tyson G.W."/>
            <person name="Hugenholtz P."/>
            <person name="Polz M.F."/>
            <person name="Zhang T."/>
        </authorList>
    </citation>
    <scope>NUCLEOTIDE SEQUENCE</scope>
    <source>
        <strain evidence="10">HKST-UBA01</strain>
    </source>
</reference>
<keyword evidence="3" id="KW-0597">Phosphoprotein</keyword>
<proteinExistence type="predicted"/>
<gene>
    <name evidence="10" type="ORF">KC729_07325</name>
</gene>
<dbReference type="InterPro" id="IPR004358">
    <property type="entry name" value="Sig_transdc_His_kin-like_C"/>
</dbReference>
<dbReference type="SUPFAM" id="SSF55874">
    <property type="entry name" value="ATPase domain of HSP90 chaperone/DNA topoisomerase II/histidine kinase"/>
    <property type="match status" value="1"/>
</dbReference>
<comment type="catalytic activity">
    <reaction evidence="1">
        <text>ATP + protein L-histidine = ADP + protein N-phospho-L-histidine.</text>
        <dbReference type="EC" id="2.7.13.3"/>
    </reaction>
</comment>
<dbReference type="InterPro" id="IPR036097">
    <property type="entry name" value="HisK_dim/P_sf"/>
</dbReference>
<reference evidence="10" key="1">
    <citation type="submission" date="2020-04" db="EMBL/GenBank/DDBJ databases">
        <authorList>
            <person name="Zhang T."/>
        </authorList>
    </citation>
    <scope>NUCLEOTIDE SEQUENCE</scope>
    <source>
        <strain evidence="10">HKST-UBA01</strain>
    </source>
</reference>
<dbReference type="InterPro" id="IPR003661">
    <property type="entry name" value="HisK_dim/P_dom"/>
</dbReference>
<dbReference type="Pfam" id="PF02518">
    <property type="entry name" value="HATPase_c"/>
    <property type="match status" value="1"/>
</dbReference>
<keyword evidence="8" id="KW-0902">Two-component regulatory system</keyword>
<dbReference type="AlphaFoldDB" id="A0A956LZH4"/>
<dbReference type="PROSITE" id="PS50109">
    <property type="entry name" value="HIS_KIN"/>
    <property type="match status" value="1"/>
</dbReference>
<dbReference type="GO" id="GO:0005524">
    <property type="term" value="F:ATP binding"/>
    <property type="evidence" value="ECO:0007669"/>
    <property type="project" value="UniProtKB-KW"/>
</dbReference>
<evidence type="ECO:0000256" key="8">
    <source>
        <dbReference type="ARBA" id="ARBA00023012"/>
    </source>
</evidence>
<feature type="domain" description="Histidine kinase" evidence="9">
    <location>
        <begin position="261"/>
        <end position="470"/>
    </location>
</feature>
<keyword evidence="7" id="KW-0067">ATP-binding</keyword>
<evidence type="ECO:0000259" key="9">
    <source>
        <dbReference type="PROSITE" id="PS50109"/>
    </source>
</evidence>
<dbReference type="PRINTS" id="PR00344">
    <property type="entry name" value="BCTRLSENSOR"/>
</dbReference>
<sequence>MKLGWRSRHALALLILALVLVVISSIFEITNVLRLSTDRAATEATLAIEPVQQIIAQLSEQRPEATIAELAQDPQVKRVLTPALAFAPSVATIIVCDPRGIAVAHAIPGNRGRPIDRLPPFPRPQGFRGAFALLLELRDRQNYEITADLIRGDREFGSVRAHISGTLLGDEVRRVLRRGLLTAGIDILLAVGVGLLLGRTVSGPVRLLEKSVVAIREGRDEPIPEKGVEMFEHLARELNILRDRVQMEPRVLASVGQLATGLAHEIQQPIQAVKFAVSALRDARDMPGDEVDGYVDDAKRAVDRLHNAVNGFLTVVRLKPMHLSSVDLNALLTDIRDVLETEANLTGLELDLDLDPHVVETYGDAQVLRQAVENLVKNAIQATPSSEGRVRLRSRYEPGAVLLSIEDSGPGIPPEVREKVFNFSFTTKERGTGVGLAIVRQAVEMHGGEVSLDSEVGRCTAMKIRLPIRSAPAVNSRA</sequence>
<accession>A0A956LZH4</accession>
<dbReference type="InterPro" id="IPR003594">
    <property type="entry name" value="HATPase_dom"/>
</dbReference>
<dbReference type="PANTHER" id="PTHR43065">
    <property type="entry name" value="SENSOR HISTIDINE KINASE"/>
    <property type="match status" value="1"/>
</dbReference>
<dbReference type="CDD" id="cd00075">
    <property type="entry name" value="HATPase"/>
    <property type="match status" value="1"/>
</dbReference>
<dbReference type="GO" id="GO:0000155">
    <property type="term" value="F:phosphorelay sensor kinase activity"/>
    <property type="evidence" value="ECO:0007669"/>
    <property type="project" value="InterPro"/>
</dbReference>
<keyword evidence="6 10" id="KW-0418">Kinase</keyword>
<evidence type="ECO:0000313" key="11">
    <source>
        <dbReference type="Proteomes" id="UP000697710"/>
    </source>
</evidence>
<evidence type="ECO:0000313" key="10">
    <source>
        <dbReference type="EMBL" id="MCA9727477.1"/>
    </source>
</evidence>
<evidence type="ECO:0000256" key="6">
    <source>
        <dbReference type="ARBA" id="ARBA00022777"/>
    </source>
</evidence>
<dbReference type="Gene3D" id="1.10.287.130">
    <property type="match status" value="1"/>
</dbReference>
<evidence type="ECO:0000256" key="1">
    <source>
        <dbReference type="ARBA" id="ARBA00000085"/>
    </source>
</evidence>
<dbReference type="Gene3D" id="3.30.565.10">
    <property type="entry name" value="Histidine kinase-like ATPase, C-terminal domain"/>
    <property type="match status" value="1"/>
</dbReference>
<dbReference type="SMART" id="SM00388">
    <property type="entry name" value="HisKA"/>
    <property type="match status" value="1"/>
</dbReference>
<dbReference type="EMBL" id="JAGQHR010000173">
    <property type="protein sequence ID" value="MCA9727477.1"/>
    <property type="molecule type" value="Genomic_DNA"/>
</dbReference>
<dbReference type="InterPro" id="IPR005467">
    <property type="entry name" value="His_kinase_dom"/>
</dbReference>
<evidence type="ECO:0000256" key="4">
    <source>
        <dbReference type="ARBA" id="ARBA00022679"/>
    </source>
</evidence>
<comment type="caution">
    <text evidence="10">The sequence shown here is derived from an EMBL/GenBank/DDBJ whole genome shotgun (WGS) entry which is preliminary data.</text>
</comment>
<dbReference type="SMART" id="SM00387">
    <property type="entry name" value="HATPase_c"/>
    <property type="match status" value="1"/>
</dbReference>
<evidence type="ECO:0000256" key="7">
    <source>
        <dbReference type="ARBA" id="ARBA00022840"/>
    </source>
</evidence>
<dbReference type="InterPro" id="IPR036890">
    <property type="entry name" value="HATPase_C_sf"/>
</dbReference>
<protein>
    <recommendedName>
        <fullName evidence="2">histidine kinase</fullName>
        <ecNumber evidence="2">2.7.13.3</ecNumber>
    </recommendedName>
</protein>
<organism evidence="10 11">
    <name type="scientific">Eiseniibacteriota bacterium</name>
    <dbReference type="NCBI Taxonomy" id="2212470"/>
    <lineage>
        <taxon>Bacteria</taxon>
        <taxon>Candidatus Eiseniibacteriota</taxon>
    </lineage>
</organism>
<dbReference type="PANTHER" id="PTHR43065:SF10">
    <property type="entry name" value="PEROXIDE STRESS-ACTIVATED HISTIDINE KINASE MAK3"/>
    <property type="match status" value="1"/>
</dbReference>